<evidence type="ECO:0000256" key="3">
    <source>
        <dbReference type="ARBA" id="ARBA00022801"/>
    </source>
</evidence>
<dbReference type="InterPro" id="IPR011034">
    <property type="entry name" value="Formyl_transferase-like_C_sf"/>
</dbReference>
<dbReference type="PANTHER" id="PTHR10429">
    <property type="entry name" value="DNA-3-METHYLADENINE GLYCOSYLASE"/>
    <property type="match status" value="1"/>
</dbReference>
<accession>A0ABW0ZK19</accession>
<keyword evidence="2 5" id="KW-0227">DNA damage</keyword>
<dbReference type="Proteomes" id="UP001596072">
    <property type="component" value="Unassembled WGS sequence"/>
</dbReference>
<comment type="similarity">
    <text evidence="1 5">Belongs to the DNA glycosylase MPG family.</text>
</comment>
<keyword evidence="7" id="KW-1185">Reference proteome</keyword>
<comment type="caution">
    <text evidence="6">The sequence shown here is derived from an EMBL/GenBank/DDBJ whole genome shotgun (WGS) entry which is preliminary data.</text>
</comment>
<evidence type="ECO:0000256" key="5">
    <source>
        <dbReference type="HAMAP-Rule" id="MF_00527"/>
    </source>
</evidence>
<protein>
    <recommendedName>
        <fullName evidence="5">Putative 3-methyladenine DNA glycosylase</fullName>
        <ecNumber evidence="5">3.2.2.-</ecNumber>
    </recommendedName>
</protein>
<dbReference type="SUPFAM" id="SSF50486">
    <property type="entry name" value="FMT C-terminal domain-like"/>
    <property type="match status" value="1"/>
</dbReference>
<reference evidence="7" key="1">
    <citation type="journal article" date="2019" name="Int. J. Syst. Evol. Microbiol.">
        <title>The Global Catalogue of Microorganisms (GCM) 10K type strain sequencing project: providing services to taxonomists for standard genome sequencing and annotation.</title>
        <authorList>
            <consortium name="The Broad Institute Genomics Platform"/>
            <consortium name="The Broad Institute Genome Sequencing Center for Infectious Disease"/>
            <person name="Wu L."/>
            <person name="Ma J."/>
        </authorList>
    </citation>
    <scope>NUCLEOTIDE SEQUENCE [LARGE SCALE GENOMIC DNA]</scope>
    <source>
        <strain evidence="7">YIM 94188</strain>
    </source>
</reference>
<keyword evidence="3 5" id="KW-0378">Hydrolase</keyword>
<evidence type="ECO:0000313" key="7">
    <source>
        <dbReference type="Proteomes" id="UP001596072"/>
    </source>
</evidence>
<dbReference type="InterPro" id="IPR036995">
    <property type="entry name" value="MPG_sf"/>
</dbReference>
<gene>
    <name evidence="6" type="ORF">ACFPQB_20790</name>
</gene>
<dbReference type="NCBIfam" id="TIGR00567">
    <property type="entry name" value="3mg"/>
    <property type="match status" value="1"/>
</dbReference>
<keyword evidence="6" id="KW-0326">Glycosidase</keyword>
<dbReference type="EC" id="3.2.2.-" evidence="5"/>
<dbReference type="GO" id="GO:0016798">
    <property type="term" value="F:hydrolase activity, acting on glycosyl bonds"/>
    <property type="evidence" value="ECO:0007669"/>
    <property type="project" value="UniProtKB-KW"/>
</dbReference>
<dbReference type="EMBL" id="JBHSNS010000014">
    <property type="protein sequence ID" value="MFC5731361.1"/>
    <property type="molecule type" value="Genomic_DNA"/>
</dbReference>
<evidence type="ECO:0000256" key="2">
    <source>
        <dbReference type="ARBA" id="ARBA00022763"/>
    </source>
</evidence>
<name>A0ABW0ZK19_9ACTN</name>
<evidence type="ECO:0000313" key="6">
    <source>
        <dbReference type="EMBL" id="MFC5731361.1"/>
    </source>
</evidence>
<proteinExistence type="inferred from homology"/>
<dbReference type="HAMAP" id="MF_00527">
    <property type="entry name" value="3MGH"/>
    <property type="match status" value="1"/>
</dbReference>
<keyword evidence="4 5" id="KW-0234">DNA repair</keyword>
<dbReference type="RefSeq" id="WP_136432589.1">
    <property type="nucleotide sequence ID" value="NZ_JBHSNS010000014.1"/>
</dbReference>
<organism evidence="6 7">
    <name type="scientific">Nocardioides vastitatis</name>
    <dbReference type="NCBI Taxonomy" id="2568655"/>
    <lineage>
        <taxon>Bacteria</taxon>
        <taxon>Bacillati</taxon>
        <taxon>Actinomycetota</taxon>
        <taxon>Actinomycetes</taxon>
        <taxon>Propionibacteriales</taxon>
        <taxon>Nocardioidaceae</taxon>
        <taxon>Nocardioides</taxon>
    </lineage>
</organism>
<sequence length="201" mass="21579">MPRLADQLSGPPEEIAPRLLGAVVRHGDVAIRLTEVEAYAGTGDPGSHAHRGRGVRNATMFGPAGRLYCYLSHGIHICANVTVGEEHGPGAVLMRAGEVVDGVEVARERRAGVTDRDLARGPGRLGRALGLVLGHDGTDLETGVIRLELPAPGELPTRFVTGPRTGLRLASDRHWRYWLPGEPTVSPYRRHPRAEGPPAPR</sequence>
<dbReference type="Gene3D" id="3.10.300.10">
    <property type="entry name" value="Methylpurine-DNA glycosylase (MPG)"/>
    <property type="match status" value="1"/>
</dbReference>
<dbReference type="InterPro" id="IPR003180">
    <property type="entry name" value="MPG"/>
</dbReference>
<evidence type="ECO:0000256" key="1">
    <source>
        <dbReference type="ARBA" id="ARBA00009232"/>
    </source>
</evidence>
<dbReference type="CDD" id="cd00540">
    <property type="entry name" value="AAG"/>
    <property type="match status" value="1"/>
</dbReference>
<dbReference type="Pfam" id="PF02245">
    <property type="entry name" value="Pur_DNA_glyco"/>
    <property type="match status" value="1"/>
</dbReference>
<dbReference type="NCBIfam" id="NF002003">
    <property type="entry name" value="PRK00802.1-3"/>
    <property type="match status" value="1"/>
</dbReference>
<dbReference type="PANTHER" id="PTHR10429:SF0">
    <property type="entry name" value="DNA-3-METHYLADENINE GLYCOSYLASE"/>
    <property type="match status" value="1"/>
</dbReference>
<evidence type="ECO:0000256" key="4">
    <source>
        <dbReference type="ARBA" id="ARBA00023204"/>
    </source>
</evidence>